<sequence>MTKKPAAKTFFDGRDRELGEAIEAGDVERIRQSAAGLELSQPRRHDMTFLFFAMVHEQEPAVKELIRLGADPAIAVSGLGSPLGTAIRSDDDRWLRVLLEAGVNANTKDASEEPLVFGSVEAPNIKTLSRLHQAGANLDARDALDATAMYAALKRRKFEHVEYLIKSGADVHFSTVNGVTMGNAIERQLGRAKPDTPLAKDLLKIKRLLESRGFLFPADPIEVVREKRKLAGKRVVE</sequence>
<keyword evidence="2" id="KW-1185">Reference proteome</keyword>
<dbReference type="Proteomes" id="UP000315471">
    <property type="component" value="Unassembled WGS sequence"/>
</dbReference>
<proteinExistence type="predicted"/>
<dbReference type="InterPro" id="IPR036770">
    <property type="entry name" value="Ankyrin_rpt-contain_sf"/>
</dbReference>
<comment type="caution">
    <text evidence="1">The sequence shown here is derived from an EMBL/GenBank/DDBJ whole genome shotgun (WGS) entry which is preliminary data.</text>
</comment>
<accession>A0A5C6E871</accession>
<reference evidence="1 2" key="1">
    <citation type="submission" date="2019-02" db="EMBL/GenBank/DDBJ databases">
        <title>Deep-cultivation of Planctomycetes and their phenomic and genomic characterization uncovers novel biology.</title>
        <authorList>
            <person name="Wiegand S."/>
            <person name="Jogler M."/>
            <person name="Boedeker C."/>
            <person name="Pinto D."/>
            <person name="Vollmers J."/>
            <person name="Rivas-Marin E."/>
            <person name="Kohn T."/>
            <person name="Peeters S.H."/>
            <person name="Heuer A."/>
            <person name="Rast P."/>
            <person name="Oberbeckmann S."/>
            <person name="Bunk B."/>
            <person name="Jeske O."/>
            <person name="Meyerdierks A."/>
            <person name="Storesund J.E."/>
            <person name="Kallscheuer N."/>
            <person name="Luecker S."/>
            <person name="Lage O.M."/>
            <person name="Pohl T."/>
            <person name="Merkel B.J."/>
            <person name="Hornburger P."/>
            <person name="Mueller R.-W."/>
            <person name="Bruemmer F."/>
            <person name="Labrenz M."/>
            <person name="Spormann A.M."/>
            <person name="Op Den Camp H."/>
            <person name="Overmann J."/>
            <person name="Amann R."/>
            <person name="Jetten M.S.M."/>
            <person name="Mascher T."/>
            <person name="Medema M.H."/>
            <person name="Devos D.P."/>
            <person name="Kaster A.-K."/>
            <person name="Ovreas L."/>
            <person name="Rohde M."/>
            <person name="Galperin M.Y."/>
            <person name="Jogler C."/>
        </authorList>
    </citation>
    <scope>NUCLEOTIDE SEQUENCE [LARGE SCALE GENOMIC DNA]</scope>
    <source>
        <strain evidence="1 2">Q31b</strain>
    </source>
</reference>
<dbReference type="SMART" id="SM00248">
    <property type="entry name" value="ANK"/>
    <property type="match status" value="2"/>
</dbReference>
<evidence type="ECO:0000313" key="2">
    <source>
        <dbReference type="Proteomes" id="UP000315471"/>
    </source>
</evidence>
<dbReference type="Gene3D" id="1.25.40.20">
    <property type="entry name" value="Ankyrin repeat-containing domain"/>
    <property type="match status" value="1"/>
</dbReference>
<dbReference type="OrthoDB" id="1942479at2"/>
<organism evidence="1 2">
    <name type="scientific">Novipirellula aureliae</name>
    <dbReference type="NCBI Taxonomy" id="2527966"/>
    <lineage>
        <taxon>Bacteria</taxon>
        <taxon>Pseudomonadati</taxon>
        <taxon>Planctomycetota</taxon>
        <taxon>Planctomycetia</taxon>
        <taxon>Pirellulales</taxon>
        <taxon>Pirellulaceae</taxon>
        <taxon>Novipirellula</taxon>
    </lineage>
</organism>
<dbReference type="RefSeq" id="WP_146597805.1">
    <property type="nucleotide sequence ID" value="NZ_SJPY01000001.1"/>
</dbReference>
<protein>
    <submittedName>
        <fullName evidence="1">Ankyrin repeats (3 copies)</fullName>
    </submittedName>
</protein>
<dbReference type="EMBL" id="SJPY01000001">
    <property type="protein sequence ID" value="TWU45008.1"/>
    <property type="molecule type" value="Genomic_DNA"/>
</dbReference>
<dbReference type="AlphaFoldDB" id="A0A5C6E871"/>
<dbReference type="InterPro" id="IPR051616">
    <property type="entry name" value="Cul2-RING_E3_ligase_SR"/>
</dbReference>
<name>A0A5C6E871_9BACT</name>
<dbReference type="PANTHER" id="PTHR46224">
    <property type="entry name" value="ANKYRIN REPEAT FAMILY PROTEIN"/>
    <property type="match status" value="1"/>
</dbReference>
<gene>
    <name evidence="1" type="ORF">Q31b_01790</name>
</gene>
<dbReference type="SUPFAM" id="SSF48403">
    <property type="entry name" value="Ankyrin repeat"/>
    <property type="match status" value="1"/>
</dbReference>
<evidence type="ECO:0000313" key="1">
    <source>
        <dbReference type="EMBL" id="TWU45008.1"/>
    </source>
</evidence>
<dbReference type="InterPro" id="IPR002110">
    <property type="entry name" value="Ankyrin_rpt"/>
</dbReference>
<dbReference type="PANTHER" id="PTHR46224:SF6">
    <property type="entry name" value="ANKYRIN REPEAT FAMILY PROTEIN"/>
    <property type="match status" value="1"/>
</dbReference>